<name>A0A2X4VTT9_LEDLE</name>
<gene>
    <name evidence="2" type="ORF">NCTC4824_01077</name>
</gene>
<dbReference type="RefSeq" id="WP_066136114.1">
    <property type="nucleotide sequence ID" value="NZ_CBCSGM010000001.1"/>
</dbReference>
<dbReference type="Pfam" id="PF03413">
    <property type="entry name" value="PepSY"/>
    <property type="match status" value="1"/>
</dbReference>
<dbReference type="EMBL" id="LS483476">
    <property type="protein sequence ID" value="SQI53739.1"/>
    <property type="molecule type" value="Genomic_DNA"/>
</dbReference>
<evidence type="ECO:0000313" key="2">
    <source>
        <dbReference type="EMBL" id="SQI53739.1"/>
    </source>
</evidence>
<accession>A0A2X4VTT9</accession>
<keyword evidence="3" id="KW-1185">Reference proteome</keyword>
<evidence type="ECO:0000259" key="1">
    <source>
        <dbReference type="Pfam" id="PF03413"/>
    </source>
</evidence>
<feature type="domain" description="PepSY" evidence="1">
    <location>
        <begin position="29"/>
        <end position="87"/>
    </location>
</feature>
<sequence>MHRNHWYNQNQYWHNPGYYQQPINWQRRVTIQEAMDIAVERVPGQIVKVELDTKMGTLIYEVDIVTAQGVKYEVEVDVNTGGILSVELD</sequence>
<protein>
    <submittedName>
        <fullName evidence="2">Peptidase propeptide and ypeb domain protein</fullName>
    </submittedName>
</protein>
<proteinExistence type="predicted"/>
<organism evidence="2 3">
    <name type="scientific">Lederbergia lenta</name>
    <name type="common">Bacillus lentus</name>
    <dbReference type="NCBI Taxonomy" id="1467"/>
    <lineage>
        <taxon>Bacteria</taxon>
        <taxon>Bacillati</taxon>
        <taxon>Bacillota</taxon>
        <taxon>Bacilli</taxon>
        <taxon>Bacillales</taxon>
        <taxon>Bacillaceae</taxon>
        <taxon>Lederbergia</taxon>
    </lineage>
</organism>
<evidence type="ECO:0000313" key="3">
    <source>
        <dbReference type="Proteomes" id="UP000249134"/>
    </source>
</evidence>
<reference evidence="2 3" key="1">
    <citation type="submission" date="2018-06" db="EMBL/GenBank/DDBJ databases">
        <authorList>
            <consortium name="Pathogen Informatics"/>
            <person name="Doyle S."/>
        </authorList>
    </citation>
    <scope>NUCLEOTIDE SEQUENCE [LARGE SCALE GENOMIC DNA]</scope>
    <source>
        <strain evidence="2 3">NCTC4824</strain>
    </source>
</reference>
<dbReference type="InterPro" id="IPR025711">
    <property type="entry name" value="PepSY"/>
</dbReference>
<dbReference type="AlphaFoldDB" id="A0A2X4VTT9"/>
<dbReference type="Gene3D" id="3.10.450.40">
    <property type="match status" value="1"/>
</dbReference>
<dbReference type="KEGG" id="blen:NCTC4824_01077"/>
<dbReference type="Proteomes" id="UP000249134">
    <property type="component" value="Chromosome 1"/>
</dbReference>